<dbReference type="OrthoDB" id="9800233at2"/>
<evidence type="ECO:0000313" key="3">
    <source>
        <dbReference type="EMBL" id="OBI86414.1"/>
    </source>
</evidence>
<dbReference type="Proteomes" id="UP000093795">
    <property type="component" value="Unassembled WGS sequence"/>
</dbReference>
<dbReference type="Pfam" id="PF04072">
    <property type="entry name" value="LCM"/>
    <property type="match status" value="1"/>
</dbReference>
<dbReference type="PANTHER" id="PTHR43619">
    <property type="entry name" value="S-ADENOSYL-L-METHIONINE-DEPENDENT METHYLTRANSFERASE YKTD-RELATED"/>
    <property type="match status" value="1"/>
</dbReference>
<dbReference type="SUPFAM" id="SSF53335">
    <property type="entry name" value="S-adenosyl-L-methionine-dependent methyltransferases"/>
    <property type="match status" value="1"/>
</dbReference>
<gene>
    <name evidence="3" type="ORF">A9X01_16770</name>
</gene>
<protein>
    <submittedName>
        <fullName evidence="3">Methyltransferase</fullName>
    </submittedName>
</protein>
<evidence type="ECO:0000256" key="1">
    <source>
        <dbReference type="ARBA" id="ARBA00022603"/>
    </source>
</evidence>
<proteinExistence type="predicted"/>
<name>A0A1A3CHB7_MYCAS</name>
<dbReference type="RefSeq" id="WP_065120381.1">
    <property type="nucleotide sequence ID" value="NZ_LZKQ01000100.1"/>
</dbReference>
<sequence>MSQPGRVDASLLSGVSETALFTLRGRAYQAGRPDAIIDDPMAVRLVESIEFDFEKFGRRKGQEMALRSLAVDRCALAYLAKHPRAAVVALAEGFQTSFWRLSSALPDPQFSWVSIDLEPVIELRRRLLPQSPRITEIAQSALDYSWMDQIDTRNGVFLTAEGLLMYLQPQEALELIGECAKRFPGGELFFDVPPTIVKKVAPNGMRSSKHYRVPPMPFSLSPRRLAQLADTVPGIRAVHDVPMPKGRGWFFGTAYPALWQFPPVKPFRGAYTLLEFGDV</sequence>
<dbReference type="STRING" id="1790.A5645_02830"/>
<dbReference type="InterPro" id="IPR007213">
    <property type="entry name" value="Ppm1/Ppm2/Tcmp"/>
</dbReference>
<comment type="caution">
    <text evidence="3">The sequence shown here is derived from an EMBL/GenBank/DDBJ whole genome shotgun (WGS) entry which is preliminary data.</text>
</comment>
<dbReference type="GO" id="GO:0032259">
    <property type="term" value="P:methylation"/>
    <property type="evidence" value="ECO:0007669"/>
    <property type="project" value="UniProtKB-KW"/>
</dbReference>
<evidence type="ECO:0000256" key="2">
    <source>
        <dbReference type="ARBA" id="ARBA00022679"/>
    </source>
</evidence>
<keyword evidence="2 3" id="KW-0808">Transferase</keyword>
<reference evidence="3 4" key="1">
    <citation type="submission" date="2016-06" db="EMBL/GenBank/DDBJ databases">
        <authorList>
            <person name="Kjaerup R.B."/>
            <person name="Dalgaard T.S."/>
            <person name="Juul-Madsen H.R."/>
        </authorList>
    </citation>
    <scope>NUCLEOTIDE SEQUENCE [LARGE SCALE GENOMIC DNA]</scope>
    <source>
        <strain evidence="3 4">1081914.2</strain>
    </source>
</reference>
<dbReference type="InterPro" id="IPR016874">
    <property type="entry name" value="TcmP-like"/>
</dbReference>
<dbReference type="EMBL" id="LZKQ01000100">
    <property type="protein sequence ID" value="OBI86414.1"/>
    <property type="molecule type" value="Genomic_DNA"/>
</dbReference>
<dbReference type="GO" id="GO:0008168">
    <property type="term" value="F:methyltransferase activity"/>
    <property type="evidence" value="ECO:0007669"/>
    <property type="project" value="UniProtKB-KW"/>
</dbReference>
<dbReference type="Gene3D" id="3.40.50.150">
    <property type="entry name" value="Vaccinia Virus protein VP39"/>
    <property type="match status" value="1"/>
</dbReference>
<organism evidence="3 4">
    <name type="scientific">Mycobacterium asiaticum</name>
    <dbReference type="NCBI Taxonomy" id="1790"/>
    <lineage>
        <taxon>Bacteria</taxon>
        <taxon>Bacillati</taxon>
        <taxon>Actinomycetota</taxon>
        <taxon>Actinomycetes</taxon>
        <taxon>Mycobacteriales</taxon>
        <taxon>Mycobacteriaceae</taxon>
        <taxon>Mycobacterium</taxon>
    </lineage>
</organism>
<keyword evidence="1 3" id="KW-0489">Methyltransferase</keyword>
<dbReference type="PANTHER" id="PTHR43619:SF2">
    <property type="entry name" value="S-ADENOSYL-L-METHIONINE-DEPENDENT METHYLTRANSFERASES SUPERFAMILY PROTEIN"/>
    <property type="match status" value="1"/>
</dbReference>
<dbReference type="InterPro" id="IPR029063">
    <property type="entry name" value="SAM-dependent_MTases_sf"/>
</dbReference>
<dbReference type="PIRSF" id="PIRSF028177">
    <property type="entry name" value="Polyketide_synth_Omtfrase_TcmP"/>
    <property type="match status" value="1"/>
</dbReference>
<dbReference type="AlphaFoldDB" id="A0A1A3CHB7"/>
<evidence type="ECO:0000313" key="4">
    <source>
        <dbReference type="Proteomes" id="UP000093795"/>
    </source>
</evidence>
<dbReference type="eggNOG" id="COG3315">
    <property type="taxonomic scope" value="Bacteria"/>
</dbReference>
<accession>A0A1A3CHB7</accession>